<dbReference type="Pfam" id="PF13460">
    <property type="entry name" value="NAD_binding_10"/>
    <property type="match status" value="1"/>
</dbReference>
<feature type="domain" description="NAD(P)-binding" evidence="2">
    <location>
        <begin position="180"/>
        <end position="383"/>
    </location>
</feature>
<sequence length="394" mass="43187">MVAESPLEKLSLSATFSADLASQKSQGYEQSTHRKEASKTSESVAIETSCETDTGVSEKKTSTSNRAFVDEFTRFSFFNSQNSDNMGSGGVVGVSGVAKNAASQMASAGFPFSIGDALRMIGQNNEAVAEEQTPIGGLECSVSYESSNSYRSYMTTMTRESQTKLEHVLTAQELNIALFGASGPLGNHFIRKALLAGYNIKVLSSTPRSILEEESESLTIVEGSLKDKDKVEEVVESADYVLYLADDTTQKSYLPGTTHEFVQMLLPVLKKYGDTVMAFVYMATHLSSEPNQKIKGTSLKVRVMKTYYKAKRKNFGRVVTESDQVISHIVNNISSDIDFLVLRPPIAKEIDSIDKLSVVDKAPLRSTIAYIDLAEFALQAMKDESIYGSFPYVR</sequence>
<evidence type="ECO:0000313" key="3">
    <source>
        <dbReference type="EMBL" id="CAD8897817.1"/>
    </source>
</evidence>
<dbReference type="SUPFAM" id="SSF51735">
    <property type="entry name" value="NAD(P)-binding Rossmann-fold domains"/>
    <property type="match status" value="1"/>
</dbReference>
<dbReference type="InterPro" id="IPR016040">
    <property type="entry name" value="NAD(P)-bd_dom"/>
</dbReference>
<evidence type="ECO:0000256" key="1">
    <source>
        <dbReference type="SAM" id="MobiDB-lite"/>
    </source>
</evidence>
<dbReference type="AlphaFoldDB" id="A0A7S1FZN8"/>
<reference evidence="3" key="1">
    <citation type="submission" date="2021-01" db="EMBL/GenBank/DDBJ databases">
        <authorList>
            <person name="Corre E."/>
            <person name="Pelletier E."/>
            <person name="Niang G."/>
            <person name="Scheremetjew M."/>
            <person name="Finn R."/>
            <person name="Kale V."/>
            <person name="Holt S."/>
            <person name="Cochrane G."/>
            <person name="Meng A."/>
            <person name="Brown T."/>
            <person name="Cohen L."/>
        </authorList>
    </citation>
    <scope>NUCLEOTIDE SEQUENCE</scope>
    <source>
        <strain evidence="3">308</strain>
    </source>
</reference>
<feature type="region of interest" description="Disordered" evidence="1">
    <location>
        <begin position="20"/>
        <end position="60"/>
    </location>
</feature>
<dbReference type="InterPro" id="IPR051606">
    <property type="entry name" value="Polyketide_Oxido-like"/>
</dbReference>
<proteinExistence type="predicted"/>
<dbReference type="PANTHER" id="PTHR43355">
    <property type="entry name" value="FLAVIN REDUCTASE (NADPH)"/>
    <property type="match status" value="1"/>
</dbReference>
<dbReference type="InterPro" id="IPR036291">
    <property type="entry name" value="NAD(P)-bd_dom_sf"/>
</dbReference>
<feature type="compositionally biased region" description="Polar residues" evidence="1">
    <location>
        <begin position="20"/>
        <end position="30"/>
    </location>
</feature>
<dbReference type="Gene3D" id="3.40.50.720">
    <property type="entry name" value="NAD(P)-binding Rossmann-like Domain"/>
    <property type="match status" value="1"/>
</dbReference>
<evidence type="ECO:0000259" key="2">
    <source>
        <dbReference type="Pfam" id="PF13460"/>
    </source>
</evidence>
<organism evidence="3">
    <name type="scientific">Corethron hystrix</name>
    <dbReference type="NCBI Taxonomy" id="216773"/>
    <lineage>
        <taxon>Eukaryota</taxon>
        <taxon>Sar</taxon>
        <taxon>Stramenopiles</taxon>
        <taxon>Ochrophyta</taxon>
        <taxon>Bacillariophyta</taxon>
        <taxon>Coscinodiscophyceae</taxon>
        <taxon>Corethrophycidae</taxon>
        <taxon>Corethrales</taxon>
        <taxon>Corethraceae</taxon>
        <taxon>Corethron</taxon>
    </lineage>
</organism>
<dbReference type="EMBL" id="HBFR01034284">
    <property type="protein sequence ID" value="CAD8897817.1"/>
    <property type="molecule type" value="Transcribed_RNA"/>
</dbReference>
<protein>
    <recommendedName>
        <fullName evidence="2">NAD(P)-binding domain-containing protein</fullName>
    </recommendedName>
</protein>
<dbReference type="GO" id="GO:0042602">
    <property type="term" value="F:riboflavin reductase (NADPH) activity"/>
    <property type="evidence" value="ECO:0007669"/>
    <property type="project" value="TreeGrafter"/>
</dbReference>
<name>A0A7S1FZN8_9STRA</name>
<dbReference type="PANTHER" id="PTHR43355:SF2">
    <property type="entry name" value="FLAVIN REDUCTASE (NADPH)"/>
    <property type="match status" value="1"/>
</dbReference>
<gene>
    <name evidence="3" type="ORF">CHYS00102_LOCUS25031</name>
</gene>
<dbReference type="GO" id="GO:0004074">
    <property type="term" value="F:biliverdin reductase [NAD(P)H] activity"/>
    <property type="evidence" value="ECO:0007669"/>
    <property type="project" value="TreeGrafter"/>
</dbReference>
<accession>A0A7S1FZN8</accession>